<keyword evidence="3" id="KW-1185">Reference proteome</keyword>
<feature type="signal peptide" evidence="1">
    <location>
        <begin position="1"/>
        <end position="21"/>
    </location>
</feature>
<dbReference type="EMBL" id="SJPE01000005">
    <property type="protein sequence ID" value="TBX69959.1"/>
    <property type="molecule type" value="Genomic_DNA"/>
</dbReference>
<feature type="chain" id="PRO_5020367100" description="DUF3828 domain-containing protein" evidence="1">
    <location>
        <begin position="22"/>
        <end position="189"/>
    </location>
</feature>
<sequence length="189" mass="22237">MRTSFIKILFTLLLTSPAVFSQESDNAVLLKIIFTKYYKNEKVIAKERLQLLSFYCKKAPNNEEVLEVIAKNDVLKKNADEIKKQIDITIDENWSKEYNILFDNQNQYLKSKVNACLSFEEYKIVSDRFGLNNQRLMIVSKPIYFDKSNFALVKVAFYRNIEHNSGSYLLFEKVNGVWTIKEYLNEWAT</sequence>
<gene>
    <name evidence="2" type="ORF">EZL74_05950</name>
</gene>
<evidence type="ECO:0000313" key="3">
    <source>
        <dbReference type="Proteomes" id="UP000293300"/>
    </source>
</evidence>
<dbReference type="Proteomes" id="UP000293300">
    <property type="component" value="Unassembled WGS sequence"/>
</dbReference>
<comment type="caution">
    <text evidence="2">The sequence shown here is derived from an EMBL/GenBank/DDBJ whole genome shotgun (WGS) entry which is preliminary data.</text>
</comment>
<evidence type="ECO:0008006" key="4">
    <source>
        <dbReference type="Google" id="ProtNLM"/>
    </source>
</evidence>
<keyword evidence="1" id="KW-0732">Signal</keyword>
<accession>A0A4Q9Z0Z2</accession>
<reference evidence="2 3" key="1">
    <citation type="submission" date="2019-02" db="EMBL/GenBank/DDBJ databases">
        <title>Flavobacterium sp. RD-2-33 isolated from forest soil.</title>
        <authorList>
            <person name="Chaudhary D.K."/>
        </authorList>
    </citation>
    <scope>NUCLEOTIDE SEQUENCE [LARGE SCALE GENOMIC DNA]</scope>
    <source>
        <strain evidence="2 3">RD-2-33</strain>
    </source>
</reference>
<dbReference type="AlphaFoldDB" id="A0A4Q9Z0Z2"/>
<protein>
    <recommendedName>
        <fullName evidence="4">DUF3828 domain-containing protein</fullName>
    </recommendedName>
</protein>
<name>A0A4Q9Z0Z2_9FLAO</name>
<evidence type="ECO:0000256" key="1">
    <source>
        <dbReference type="SAM" id="SignalP"/>
    </source>
</evidence>
<dbReference type="RefSeq" id="WP_131475688.1">
    <property type="nucleotide sequence ID" value="NZ_SJPE01000005.1"/>
</dbReference>
<dbReference type="OrthoDB" id="1349113at2"/>
<proteinExistence type="predicted"/>
<evidence type="ECO:0000313" key="2">
    <source>
        <dbReference type="EMBL" id="TBX69959.1"/>
    </source>
</evidence>
<organism evidence="2 3">
    <name type="scientific">Flavobacterium silvisoli</name>
    <dbReference type="NCBI Taxonomy" id="2529433"/>
    <lineage>
        <taxon>Bacteria</taxon>
        <taxon>Pseudomonadati</taxon>
        <taxon>Bacteroidota</taxon>
        <taxon>Flavobacteriia</taxon>
        <taxon>Flavobacteriales</taxon>
        <taxon>Flavobacteriaceae</taxon>
        <taxon>Flavobacterium</taxon>
    </lineage>
</organism>